<dbReference type="GO" id="GO:0003677">
    <property type="term" value="F:DNA binding"/>
    <property type="evidence" value="ECO:0007669"/>
    <property type="project" value="UniProtKB-KW"/>
</dbReference>
<dbReference type="GO" id="GO:0004386">
    <property type="term" value="F:helicase activity"/>
    <property type="evidence" value="ECO:0007669"/>
    <property type="project" value="UniProtKB-KW"/>
</dbReference>
<proteinExistence type="predicted"/>
<organism evidence="7 8">
    <name type="scientific">Lecanosticta acicola</name>
    <dbReference type="NCBI Taxonomy" id="111012"/>
    <lineage>
        <taxon>Eukaryota</taxon>
        <taxon>Fungi</taxon>
        <taxon>Dikarya</taxon>
        <taxon>Ascomycota</taxon>
        <taxon>Pezizomycotina</taxon>
        <taxon>Dothideomycetes</taxon>
        <taxon>Dothideomycetidae</taxon>
        <taxon>Mycosphaerellales</taxon>
        <taxon>Mycosphaerellaceae</taxon>
        <taxon>Lecanosticta</taxon>
    </lineage>
</organism>
<gene>
    <name evidence="7" type="ORF">LECACI_7A005253</name>
</gene>
<feature type="compositionally biased region" description="Low complexity" evidence="5">
    <location>
        <begin position="46"/>
        <end position="69"/>
    </location>
</feature>
<dbReference type="PANTHER" id="PTHR31069">
    <property type="entry name" value="OLEATE-ACTIVATED TRANSCRIPTION FACTOR 1-RELATED"/>
    <property type="match status" value="1"/>
</dbReference>
<keyword evidence="7" id="KW-0547">Nucleotide-binding</keyword>
<dbReference type="PANTHER" id="PTHR31069:SF32">
    <property type="entry name" value="ARGININE METABOLISM REGULATION PROTEIN II"/>
    <property type="match status" value="1"/>
</dbReference>
<evidence type="ECO:0000256" key="5">
    <source>
        <dbReference type="SAM" id="MobiDB-lite"/>
    </source>
</evidence>
<sequence length="768" mass="85209">MNQNYPPFPPYGYSSANASGYQPPNGFTAYSTATPQQLQHPNPHRQGQQAQSQFFSSLPQGTAAQQQQQRQRHSSDGLQNGVNRPSSPPPVPNGPGAPPPEPSSPPDLETNLFDALRQEQGNSGDGATQDATQDNDDDVEDQDEEGNEDDPVYQLPPPPEQVYPNADELEKAMHAWSLDHGYELVRRASKKNARGQLYKRYFHCSRHGKVASQKASEKTKVRVNRKSNRIGCPMSLAAVSVDPHDPSGNWQIRHRKTHHNHPAVDAIKLAGHRRRARMGTVEKAVDGLFAINTSTGDVLKFLQRTNPDGLFNRTDVANMKLKYNKYGTCAQKGGDPPPAGPIEKHAHSAKSGFPSACDSCRSKKTKCDSMRPVCGACARAHLTCHYNHQPHPRAQQPRGGNARARASNAQAALQNNMEGHAQAGASNGAQTGMRSSVPLGMQGPDHQDDQSMMDLDNNAMDTSGYRALPNIPVDLNQQSAQQAEQILATLANFQQEHVKPSRLSLESSSVEVLANSTCGNGDSYKSVAPRPFSLGADWRLFRENFEAAAVKENAYDALIGDKKEPTNPNDGEGEVSVTDHNEYIKQLAIYKRRNDMLKIALRESLHPSLWSRISKHSHAHEMWTQLEDMCLPRGSDQAYQRFSDLFQVTHQQCGTLDNYIYALESRFNEFNLMAQTHETHRNHSALNQSHSERLKRAQGGDGTFPEWILCFLFLKNLAPQHQGLARNLCMKNNLGGYGSGERMTFKELAGFVRRAVEWETQRNGAIQR</sequence>
<feature type="region of interest" description="Disordered" evidence="5">
    <location>
        <begin position="1"/>
        <end position="164"/>
    </location>
</feature>
<evidence type="ECO:0000313" key="8">
    <source>
        <dbReference type="Proteomes" id="UP001296104"/>
    </source>
</evidence>
<name>A0AAI8Z0A4_9PEZI</name>
<keyword evidence="2" id="KW-0238">DNA-binding</keyword>
<evidence type="ECO:0000313" key="7">
    <source>
        <dbReference type="EMBL" id="CAK4029352.1"/>
    </source>
</evidence>
<dbReference type="CDD" id="cd00067">
    <property type="entry name" value="GAL4"/>
    <property type="match status" value="1"/>
</dbReference>
<dbReference type="Gene3D" id="4.10.240.10">
    <property type="entry name" value="Zn(2)-C6 fungal-type DNA-binding domain"/>
    <property type="match status" value="1"/>
</dbReference>
<evidence type="ECO:0000256" key="2">
    <source>
        <dbReference type="ARBA" id="ARBA00023125"/>
    </source>
</evidence>
<dbReference type="EMBL" id="CAVMBE010000033">
    <property type="protein sequence ID" value="CAK4029352.1"/>
    <property type="molecule type" value="Genomic_DNA"/>
</dbReference>
<dbReference type="PROSITE" id="PS50048">
    <property type="entry name" value="ZN2_CY6_FUNGAL_2"/>
    <property type="match status" value="1"/>
</dbReference>
<evidence type="ECO:0000256" key="1">
    <source>
        <dbReference type="ARBA" id="ARBA00023015"/>
    </source>
</evidence>
<keyword evidence="1" id="KW-0805">Transcription regulation</keyword>
<dbReference type="SUPFAM" id="SSF57701">
    <property type="entry name" value="Zn2/Cys6 DNA-binding domain"/>
    <property type="match status" value="1"/>
</dbReference>
<keyword evidence="8" id="KW-1185">Reference proteome</keyword>
<dbReference type="Pfam" id="PF03101">
    <property type="entry name" value="FAR1"/>
    <property type="match status" value="1"/>
</dbReference>
<keyword evidence="7" id="KW-0067">ATP-binding</keyword>
<dbReference type="AlphaFoldDB" id="A0AAI8Z0A4"/>
<dbReference type="InterPro" id="IPR001138">
    <property type="entry name" value="Zn2Cys6_DnaBD"/>
</dbReference>
<dbReference type="Proteomes" id="UP001296104">
    <property type="component" value="Unassembled WGS sequence"/>
</dbReference>
<keyword evidence="7" id="KW-0347">Helicase</keyword>
<reference evidence="7" key="1">
    <citation type="submission" date="2023-11" db="EMBL/GenBank/DDBJ databases">
        <authorList>
            <person name="Alioto T."/>
            <person name="Alioto T."/>
            <person name="Gomez Garrido J."/>
        </authorList>
    </citation>
    <scope>NUCLEOTIDE SEQUENCE</scope>
</reference>
<dbReference type="SMART" id="SM00066">
    <property type="entry name" value="GAL4"/>
    <property type="match status" value="1"/>
</dbReference>
<comment type="caution">
    <text evidence="7">The sequence shown here is derived from an EMBL/GenBank/DDBJ whole genome shotgun (WGS) entry which is preliminary data.</text>
</comment>
<evidence type="ECO:0000259" key="6">
    <source>
        <dbReference type="PROSITE" id="PS50048"/>
    </source>
</evidence>
<dbReference type="InterPro" id="IPR050675">
    <property type="entry name" value="OAF3"/>
</dbReference>
<feature type="domain" description="Zn(2)-C6 fungal-type" evidence="6">
    <location>
        <begin position="356"/>
        <end position="386"/>
    </location>
</feature>
<keyword evidence="3" id="KW-0804">Transcription</keyword>
<feature type="compositionally biased region" description="Pro residues" evidence="5">
    <location>
        <begin position="86"/>
        <end position="105"/>
    </location>
</feature>
<keyword evidence="7" id="KW-0378">Hydrolase</keyword>
<feature type="compositionally biased region" description="Polar residues" evidence="5">
    <location>
        <begin position="28"/>
        <end position="40"/>
    </location>
</feature>
<protein>
    <submittedName>
        <fullName evidence="7">ATP-dependent helicase</fullName>
    </submittedName>
</protein>
<feature type="region of interest" description="Disordered" evidence="5">
    <location>
        <begin position="388"/>
        <end position="410"/>
    </location>
</feature>
<accession>A0AAI8Z0A4</accession>
<dbReference type="PROSITE" id="PS00463">
    <property type="entry name" value="ZN2_CY6_FUNGAL_1"/>
    <property type="match status" value="1"/>
</dbReference>
<dbReference type="InterPro" id="IPR004330">
    <property type="entry name" value="FAR1_DNA_bnd_dom"/>
</dbReference>
<evidence type="ECO:0000256" key="4">
    <source>
        <dbReference type="ARBA" id="ARBA00023242"/>
    </source>
</evidence>
<feature type="compositionally biased region" description="Low complexity" evidence="5">
    <location>
        <begin position="401"/>
        <end position="410"/>
    </location>
</feature>
<dbReference type="GO" id="GO:0008270">
    <property type="term" value="F:zinc ion binding"/>
    <property type="evidence" value="ECO:0007669"/>
    <property type="project" value="InterPro"/>
</dbReference>
<dbReference type="GO" id="GO:0000981">
    <property type="term" value="F:DNA-binding transcription factor activity, RNA polymerase II-specific"/>
    <property type="evidence" value="ECO:0007669"/>
    <property type="project" value="InterPro"/>
</dbReference>
<keyword evidence="4" id="KW-0539">Nucleus</keyword>
<dbReference type="Pfam" id="PF00172">
    <property type="entry name" value="Zn_clus"/>
    <property type="match status" value="1"/>
</dbReference>
<dbReference type="InterPro" id="IPR036864">
    <property type="entry name" value="Zn2-C6_fun-type_DNA-bd_sf"/>
</dbReference>
<feature type="compositionally biased region" description="Pro residues" evidence="5">
    <location>
        <begin position="1"/>
        <end position="10"/>
    </location>
</feature>
<feature type="compositionally biased region" description="Acidic residues" evidence="5">
    <location>
        <begin position="133"/>
        <end position="151"/>
    </location>
</feature>
<evidence type="ECO:0000256" key="3">
    <source>
        <dbReference type="ARBA" id="ARBA00023163"/>
    </source>
</evidence>